<dbReference type="Pfam" id="PF23282">
    <property type="entry name" value="WHD_ROQ1"/>
    <property type="match status" value="1"/>
</dbReference>
<evidence type="ECO:0000256" key="2">
    <source>
        <dbReference type="ARBA" id="ARBA00022737"/>
    </source>
</evidence>
<keyword evidence="8" id="KW-1185">Reference proteome</keyword>
<evidence type="ECO:0000256" key="4">
    <source>
        <dbReference type="ARBA" id="ARBA00023027"/>
    </source>
</evidence>
<dbReference type="PANTHER" id="PTHR11017:SF577">
    <property type="entry name" value="DISEASE RESISTANCE PROTEIN (TIR-NBS-LRR CLASS), PUTATIVE-RELATED"/>
    <property type="match status" value="1"/>
</dbReference>
<dbReference type="EMBL" id="CM007898">
    <property type="protein sequence ID" value="OTG13681.1"/>
    <property type="molecule type" value="Genomic_DNA"/>
</dbReference>
<dbReference type="PROSITE" id="PS50104">
    <property type="entry name" value="TIR"/>
    <property type="match status" value="1"/>
</dbReference>
<keyword evidence="3" id="KW-0611">Plant defense</keyword>
<reference evidence="7" key="2">
    <citation type="submission" date="2017-02" db="EMBL/GenBank/DDBJ databases">
        <title>Sunflower complete genome.</title>
        <authorList>
            <person name="Langlade N."/>
            <person name="Munos S."/>
        </authorList>
    </citation>
    <scope>NUCLEOTIDE SEQUENCE [LARGE SCALE GENOMIC DNA]</scope>
    <source>
        <tissue evidence="7">Leaves</tissue>
    </source>
</reference>
<evidence type="ECO:0000256" key="3">
    <source>
        <dbReference type="ARBA" id="ARBA00022821"/>
    </source>
</evidence>
<dbReference type="SUPFAM" id="SSF52200">
    <property type="entry name" value="Toll/Interleukin receptor TIR domain"/>
    <property type="match status" value="1"/>
</dbReference>
<dbReference type="SMART" id="SM00255">
    <property type="entry name" value="TIR"/>
    <property type="match status" value="1"/>
</dbReference>
<keyword evidence="4" id="KW-0520">NAD</keyword>
<evidence type="ECO:0000256" key="1">
    <source>
        <dbReference type="ARBA" id="ARBA00022614"/>
    </source>
</evidence>
<evidence type="ECO:0000259" key="5">
    <source>
        <dbReference type="PROSITE" id="PS50104"/>
    </source>
</evidence>
<dbReference type="Gene3D" id="3.40.50.300">
    <property type="entry name" value="P-loop containing nucleotide triphosphate hydrolases"/>
    <property type="match status" value="1"/>
</dbReference>
<dbReference type="Gene3D" id="3.80.10.10">
    <property type="entry name" value="Ribonuclease Inhibitor"/>
    <property type="match status" value="2"/>
</dbReference>
<dbReference type="AlphaFoldDB" id="A0A251TUN9"/>
<evidence type="ECO:0000313" key="6">
    <source>
        <dbReference type="EMBL" id="KAF5789042.1"/>
    </source>
</evidence>
<reference evidence="6" key="3">
    <citation type="submission" date="2020-06" db="EMBL/GenBank/DDBJ databases">
        <title>Helianthus annuus Genome sequencing and assembly Release 2.</title>
        <authorList>
            <person name="Gouzy J."/>
            <person name="Langlade N."/>
            <person name="Munos S."/>
        </authorList>
    </citation>
    <scope>NUCLEOTIDE SEQUENCE</scope>
    <source>
        <tissue evidence="6">Leaves</tissue>
    </source>
</reference>
<dbReference type="InterPro" id="IPR002182">
    <property type="entry name" value="NB-ARC"/>
</dbReference>
<keyword evidence="2" id="KW-0677">Repeat</keyword>
<dbReference type="Pfam" id="PF01582">
    <property type="entry name" value="TIR"/>
    <property type="match status" value="1"/>
</dbReference>
<dbReference type="Gene3D" id="1.10.8.430">
    <property type="entry name" value="Helical domain of apoptotic protease-activating factors"/>
    <property type="match status" value="1"/>
</dbReference>
<dbReference type="Gramene" id="mRNA:HanXRQr2_Chr09g0366221">
    <property type="protein sequence ID" value="mRNA:HanXRQr2_Chr09g0366221"/>
    <property type="gene ID" value="HanXRQr2_Chr09g0366221"/>
</dbReference>
<dbReference type="PRINTS" id="PR00364">
    <property type="entry name" value="DISEASERSIST"/>
</dbReference>
<dbReference type="EMBL" id="MNCJ02000324">
    <property type="protein sequence ID" value="KAF5789042.1"/>
    <property type="molecule type" value="Genomic_DNA"/>
</dbReference>
<dbReference type="SUPFAM" id="SSF46785">
    <property type="entry name" value="Winged helix' DNA-binding domain"/>
    <property type="match status" value="1"/>
</dbReference>
<dbReference type="InterPro" id="IPR042197">
    <property type="entry name" value="Apaf_helical"/>
</dbReference>
<dbReference type="InterPro" id="IPR036390">
    <property type="entry name" value="WH_DNA-bd_sf"/>
</dbReference>
<dbReference type="FunFam" id="3.40.50.10140:FF:000007">
    <property type="entry name" value="Disease resistance protein (TIR-NBS-LRR class)"/>
    <property type="match status" value="1"/>
</dbReference>
<dbReference type="SUPFAM" id="SSF52540">
    <property type="entry name" value="P-loop containing nucleoside triphosphate hydrolases"/>
    <property type="match status" value="1"/>
</dbReference>
<evidence type="ECO:0000313" key="8">
    <source>
        <dbReference type="Proteomes" id="UP000215914"/>
    </source>
</evidence>
<keyword evidence="1" id="KW-0433">Leucine-rich repeat</keyword>
<dbReference type="Gene3D" id="3.40.50.10140">
    <property type="entry name" value="Toll/interleukin-1 receptor homology (TIR) domain"/>
    <property type="match status" value="1"/>
</dbReference>
<dbReference type="GO" id="GO:0006952">
    <property type="term" value="P:defense response"/>
    <property type="evidence" value="ECO:0007669"/>
    <property type="project" value="UniProtKB-KW"/>
</dbReference>
<dbReference type="InterPro" id="IPR058192">
    <property type="entry name" value="WHD_ROQ1-like"/>
</dbReference>
<dbReference type="OMA" id="CHILENF"/>
<keyword evidence="6" id="KW-0378">Hydrolase</keyword>
<evidence type="ECO:0000313" key="7">
    <source>
        <dbReference type="EMBL" id="OTG13681.1"/>
    </source>
</evidence>
<reference evidence="6 8" key="1">
    <citation type="journal article" date="2017" name="Nature">
        <title>The sunflower genome provides insights into oil metabolism, flowering and Asterid evolution.</title>
        <authorList>
            <person name="Badouin H."/>
            <person name="Gouzy J."/>
            <person name="Grassa C.J."/>
            <person name="Murat F."/>
            <person name="Staton S.E."/>
            <person name="Cottret L."/>
            <person name="Lelandais-Briere C."/>
            <person name="Owens G.L."/>
            <person name="Carrere S."/>
            <person name="Mayjonade B."/>
            <person name="Legrand L."/>
            <person name="Gill N."/>
            <person name="Kane N.C."/>
            <person name="Bowers J.E."/>
            <person name="Hubner S."/>
            <person name="Bellec A."/>
            <person name="Berard A."/>
            <person name="Berges H."/>
            <person name="Blanchet N."/>
            <person name="Boniface M.C."/>
            <person name="Brunel D."/>
            <person name="Catrice O."/>
            <person name="Chaidir N."/>
            <person name="Claudel C."/>
            <person name="Donnadieu C."/>
            <person name="Faraut T."/>
            <person name="Fievet G."/>
            <person name="Helmstetter N."/>
            <person name="King M."/>
            <person name="Knapp S.J."/>
            <person name="Lai Z."/>
            <person name="Le Paslier M.C."/>
            <person name="Lippi Y."/>
            <person name="Lorenzon L."/>
            <person name="Mandel J.R."/>
            <person name="Marage G."/>
            <person name="Marchand G."/>
            <person name="Marquand E."/>
            <person name="Bret-Mestries E."/>
            <person name="Morien E."/>
            <person name="Nambeesan S."/>
            <person name="Nguyen T."/>
            <person name="Pegot-Espagnet P."/>
            <person name="Pouilly N."/>
            <person name="Raftis F."/>
            <person name="Sallet E."/>
            <person name="Schiex T."/>
            <person name="Thomas J."/>
            <person name="Vandecasteele C."/>
            <person name="Vares D."/>
            <person name="Vear F."/>
            <person name="Vautrin S."/>
            <person name="Crespi M."/>
            <person name="Mangin B."/>
            <person name="Burke J.M."/>
            <person name="Salse J."/>
            <person name="Munos S."/>
            <person name="Vincourt P."/>
            <person name="Rieseberg L.H."/>
            <person name="Langlade N.B."/>
        </authorList>
    </citation>
    <scope>NUCLEOTIDE SEQUENCE [LARGE SCALE GENOMIC DNA]</scope>
    <source>
        <strain evidence="8">cv. SF193</strain>
        <tissue evidence="6">Leaves</tissue>
    </source>
</reference>
<accession>A0A251TUN9</accession>
<dbReference type="OrthoDB" id="2018313at2759"/>
<dbReference type="PANTHER" id="PTHR11017">
    <property type="entry name" value="LEUCINE-RICH REPEAT-CONTAINING PROTEIN"/>
    <property type="match status" value="1"/>
</dbReference>
<protein>
    <submittedName>
        <fullName evidence="7">Putative toll/interleukin-1 receptor (TIR) domain-containing protein</fullName>
    </submittedName>
    <submittedName>
        <fullName evidence="6">TIR domain, P-loop containing nucleoside triphosphate hydrolase</fullName>
    </submittedName>
</protein>
<dbReference type="FunCoup" id="A0A251TUN9">
    <property type="interactions" value="130"/>
</dbReference>
<dbReference type="InterPro" id="IPR044974">
    <property type="entry name" value="Disease_R_plants"/>
</dbReference>
<dbReference type="InterPro" id="IPR032675">
    <property type="entry name" value="LRR_dom_sf"/>
</dbReference>
<organism evidence="7 8">
    <name type="scientific">Helianthus annuus</name>
    <name type="common">Common sunflower</name>
    <dbReference type="NCBI Taxonomy" id="4232"/>
    <lineage>
        <taxon>Eukaryota</taxon>
        <taxon>Viridiplantae</taxon>
        <taxon>Streptophyta</taxon>
        <taxon>Embryophyta</taxon>
        <taxon>Tracheophyta</taxon>
        <taxon>Spermatophyta</taxon>
        <taxon>Magnoliopsida</taxon>
        <taxon>eudicotyledons</taxon>
        <taxon>Gunneridae</taxon>
        <taxon>Pentapetalae</taxon>
        <taxon>asterids</taxon>
        <taxon>campanulids</taxon>
        <taxon>Asterales</taxon>
        <taxon>Asteraceae</taxon>
        <taxon>Asteroideae</taxon>
        <taxon>Heliantheae alliance</taxon>
        <taxon>Heliantheae</taxon>
        <taxon>Helianthus</taxon>
    </lineage>
</organism>
<proteinExistence type="predicted"/>
<dbReference type="InterPro" id="IPR035897">
    <property type="entry name" value="Toll_tir_struct_dom_sf"/>
</dbReference>
<dbReference type="GO" id="GO:0007165">
    <property type="term" value="P:signal transduction"/>
    <property type="evidence" value="ECO:0007669"/>
    <property type="project" value="InterPro"/>
</dbReference>
<dbReference type="SUPFAM" id="SSF52058">
    <property type="entry name" value="L domain-like"/>
    <property type="match status" value="2"/>
</dbReference>
<dbReference type="Pfam" id="PF00931">
    <property type="entry name" value="NB-ARC"/>
    <property type="match status" value="1"/>
</dbReference>
<dbReference type="GO" id="GO:0016787">
    <property type="term" value="F:hydrolase activity"/>
    <property type="evidence" value="ECO:0007669"/>
    <property type="project" value="UniProtKB-KW"/>
</dbReference>
<keyword evidence="7" id="KW-0675">Receptor</keyword>
<dbReference type="InterPro" id="IPR027417">
    <property type="entry name" value="P-loop_NTPase"/>
</dbReference>
<name>A0A251TUN9_HELAN</name>
<dbReference type="InParanoid" id="A0A251TUN9"/>
<dbReference type="GO" id="GO:0043531">
    <property type="term" value="F:ADP binding"/>
    <property type="evidence" value="ECO:0007669"/>
    <property type="project" value="InterPro"/>
</dbReference>
<gene>
    <name evidence="7" type="ORF">HannXRQ_Chr09g0240841</name>
    <name evidence="6" type="ORF">HanXRQr2_Chr09g0366221</name>
</gene>
<feature type="domain" description="TIR" evidence="5">
    <location>
        <begin position="11"/>
        <end position="202"/>
    </location>
</feature>
<dbReference type="InterPro" id="IPR000157">
    <property type="entry name" value="TIR_dom"/>
</dbReference>
<dbReference type="Proteomes" id="UP000215914">
    <property type="component" value="Chromosome 9"/>
</dbReference>
<sequence length="1040" mass="119135">MASISSVPKSFKYDVFLSFRGEDTRKTFVDHLYHALVNKGIITYKDDETIDKGERIKEQLMRSIQDSRFYIIVFSKNYASSSWCLDELVEIIKCQKTAEHTAYPVFYDVEPTEVRHQSGAFGETFAKLVAKHEKGRGMFSFFKLFTRKRKRTSDLEKQEDVGRWRYALNEAAGLAGMELKNTVNGHEARFIQQIVKEVAQKLHFFNTSIDGKLVGMETRVTDMVSSLEIDSDDVRMIGIKGIGGGGKTTLARAVFDYISTGFEGKSFVENVREVSKASGLKELQRHALSTVLNDQSIVVPSVSDGKNMMKKMMGNRKILLVLDDVDDIGQLEALAGEPTWFKTGSRIIITTRDEQVLKAHRVNFIHDVNLLSDGEAICLFSRYAFGREIPNQGYEELSRMVIHYAAGLPLTVKVLGSFLCDRIKSEWADAIRRLKTIPLKETLEKLELSFSGLENDQKEIFMDIACILKGKRKKEAIRILESRGFHAQIGLRVLVQKSLITFSKVELYDEDDVEKLFMHDHLEEMGRNIVRRLHPDEPSRHSRLWIKEEIEDILVNELGNQETKCIKLEDTDLNPAIIMKGLGKMKDLRFLYVNPGNFKREVVDDVSQYLPDSLQSLCWRGYPFCCLPKTFRANKLVNLEMARSNISQLWEGGERKVFNKLRFLDLSYSKLRTFDLTVTPHLKHLNFQGCKDFVELHMPVECSNLKFLNLSRTKVSNLNVGMIPYLKHLDLGECFDFVELQMPVECLNLKILHLSLSKVSNLNLGMTPHLEKLDLRGCADFVELHMPVECPNLKMLMLYMTKVGNLNLGMTPNLEKLDLDACNEFELHMPVECPNLIHLKIRGSKVSNLNLELIPNLEILDLSKCYCLLEIHAPVGCLEKLVYFSLDTHSNFKTFMYYSPKNQATSNIMAQCIHICPLHPNNKLPKFGFELETDEPVSSWMGNLFKLIYSGLCPCKNLECWSATICGLQHLRELELKGSIPGSISRDLWQLESLEKLSLREVEIQHLPDSIYMLKHLKSLEIRNCQDMEQLPEDICRLEC</sequence>